<dbReference type="SMART" id="SM00358">
    <property type="entry name" value="DSRM"/>
    <property type="match status" value="1"/>
</dbReference>
<gene>
    <name evidence="6" type="ORF">SCLCIDRAFT_1207573</name>
</gene>
<accession>A0A0C3EC32</accession>
<proteinExistence type="predicted"/>
<name>A0A0C3EC32_9AGAM</name>
<dbReference type="Gene3D" id="1.10.1520.10">
    <property type="entry name" value="Ribonuclease III domain"/>
    <property type="match status" value="1"/>
</dbReference>
<dbReference type="PROSITE" id="PS50142">
    <property type="entry name" value="RNASE_3_2"/>
    <property type="match status" value="1"/>
</dbReference>
<evidence type="ECO:0000256" key="2">
    <source>
        <dbReference type="PROSITE-ProRule" id="PRU00266"/>
    </source>
</evidence>
<dbReference type="InterPro" id="IPR036389">
    <property type="entry name" value="RNase_III_sf"/>
</dbReference>
<dbReference type="STRING" id="1036808.A0A0C3EC32"/>
<dbReference type="EMBL" id="KN822005">
    <property type="protein sequence ID" value="KIM70260.1"/>
    <property type="molecule type" value="Genomic_DNA"/>
</dbReference>
<dbReference type="CDD" id="cd00593">
    <property type="entry name" value="RIBOc"/>
    <property type="match status" value="1"/>
</dbReference>
<reference evidence="6 7" key="1">
    <citation type="submission" date="2014-04" db="EMBL/GenBank/DDBJ databases">
        <authorList>
            <consortium name="DOE Joint Genome Institute"/>
            <person name="Kuo A."/>
            <person name="Kohler A."/>
            <person name="Nagy L.G."/>
            <person name="Floudas D."/>
            <person name="Copeland A."/>
            <person name="Barry K.W."/>
            <person name="Cichocki N."/>
            <person name="Veneault-Fourrey C."/>
            <person name="LaButti K."/>
            <person name="Lindquist E.A."/>
            <person name="Lipzen A."/>
            <person name="Lundell T."/>
            <person name="Morin E."/>
            <person name="Murat C."/>
            <person name="Sun H."/>
            <person name="Tunlid A."/>
            <person name="Henrissat B."/>
            <person name="Grigoriev I.V."/>
            <person name="Hibbett D.S."/>
            <person name="Martin F."/>
            <person name="Nordberg H.P."/>
            <person name="Cantor M.N."/>
            <person name="Hua S.X."/>
        </authorList>
    </citation>
    <scope>NUCLEOTIDE SEQUENCE [LARGE SCALE GENOMIC DNA]</scope>
    <source>
        <strain evidence="6 7">Foug A</strain>
    </source>
</reference>
<dbReference type="HOGENOM" id="CLU_056047_0_0_1"/>
<evidence type="ECO:0000259" key="4">
    <source>
        <dbReference type="PROSITE" id="PS50137"/>
    </source>
</evidence>
<keyword evidence="1 2" id="KW-0694">RNA-binding</keyword>
<dbReference type="SUPFAM" id="SSF54768">
    <property type="entry name" value="dsRNA-binding domain-like"/>
    <property type="match status" value="1"/>
</dbReference>
<reference evidence="7" key="2">
    <citation type="submission" date="2015-01" db="EMBL/GenBank/DDBJ databases">
        <title>Evolutionary Origins and Diversification of the Mycorrhizal Mutualists.</title>
        <authorList>
            <consortium name="DOE Joint Genome Institute"/>
            <consortium name="Mycorrhizal Genomics Consortium"/>
            <person name="Kohler A."/>
            <person name="Kuo A."/>
            <person name="Nagy L.G."/>
            <person name="Floudas D."/>
            <person name="Copeland A."/>
            <person name="Barry K.W."/>
            <person name="Cichocki N."/>
            <person name="Veneault-Fourrey C."/>
            <person name="LaButti K."/>
            <person name="Lindquist E.A."/>
            <person name="Lipzen A."/>
            <person name="Lundell T."/>
            <person name="Morin E."/>
            <person name="Murat C."/>
            <person name="Riley R."/>
            <person name="Ohm R."/>
            <person name="Sun H."/>
            <person name="Tunlid A."/>
            <person name="Henrissat B."/>
            <person name="Grigoriev I.V."/>
            <person name="Hibbett D.S."/>
            <person name="Martin F."/>
        </authorList>
    </citation>
    <scope>NUCLEOTIDE SEQUENCE [LARGE SCALE GENOMIC DNA]</scope>
    <source>
        <strain evidence="7">Foug A</strain>
    </source>
</reference>
<evidence type="ECO:0000256" key="1">
    <source>
        <dbReference type="ARBA" id="ARBA00022884"/>
    </source>
</evidence>
<evidence type="ECO:0000313" key="6">
    <source>
        <dbReference type="EMBL" id="KIM70260.1"/>
    </source>
</evidence>
<evidence type="ECO:0000259" key="5">
    <source>
        <dbReference type="PROSITE" id="PS50142"/>
    </source>
</evidence>
<dbReference type="SMART" id="SM00535">
    <property type="entry name" value="RIBOc"/>
    <property type="match status" value="1"/>
</dbReference>
<evidence type="ECO:0000313" key="7">
    <source>
        <dbReference type="Proteomes" id="UP000053989"/>
    </source>
</evidence>
<organism evidence="6 7">
    <name type="scientific">Scleroderma citrinum Foug A</name>
    <dbReference type="NCBI Taxonomy" id="1036808"/>
    <lineage>
        <taxon>Eukaryota</taxon>
        <taxon>Fungi</taxon>
        <taxon>Dikarya</taxon>
        <taxon>Basidiomycota</taxon>
        <taxon>Agaricomycotina</taxon>
        <taxon>Agaricomycetes</taxon>
        <taxon>Agaricomycetidae</taxon>
        <taxon>Boletales</taxon>
        <taxon>Sclerodermatineae</taxon>
        <taxon>Sclerodermataceae</taxon>
        <taxon>Scleroderma</taxon>
    </lineage>
</organism>
<dbReference type="GO" id="GO:0004525">
    <property type="term" value="F:ribonuclease III activity"/>
    <property type="evidence" value="ECO:0007669"/>
    <property type="project" value="InterPro"/>
</dbReference>
<feature type="compositionally biased region" description="Pro residues" evidence="3">
    <location>
        <begin position="148"/>
        <end position="177"/>
    </location>
</feature>
<keyword evidence="7" id="KW-1185">Reference proteome</keyword>
<dbReference type="Proteomes" id="UP000053989">
    <property type="component" value="Unassembled WGS sequence"/>
</dbReference>
<dbReference type="InParanoid" id="A0A0C3EC32"/>
<evidence type="ECO:0000256" key="3">
    <source>
        <dbReference type="SAM" id="MobiDB-lite"/>
    </source>
</evidence>
<dbReference type="CDD" id="cd00048">
    <property type="entry name" value="DSRM_SF"/>
    <property type="match status" value="1"/>
</dbReference>
<dbReference type="SUPFAM" id="SSF69065">
    <property type="entry name" value="RNase III domain-like"/>
    <property type="match status" value="1"/>
</dbReference>
<dbReference type="PROSITE" id="PS50137">
    <property type="entry name" value="DS_RBD"/>
    <property type="match status" value="1"/>
</dbReference>
<dbReference type="Pfam" id="PF00035">
    <property type="entry name" value="dsrm"/>
    <property type="match status" value="1"/>
</dbReference>
<dbReference type="InterPro" id="IPR000999">
    <property type="entry name" value="RNase_III_dom"/>
</dbReference>
<feature type="domain" description="DRBM" evidence="4">
    <location>
        <begin position="180"/>
        <end position="250"/>
    </location>
</feature>
<feature type="domain" description="RNase III" evidence="5">
    <location>
        <begin position="1"/>
        <end position="121"/>
    </location>
</feature>
<dbReference type="GO" id="GO:0006396">
    <property type="term" value="P:RNA processing"/>
    <property type="evidence" value="ECO:0007669"/>
    <property type="project" value="InterPro"/>
</dbReference>
<sequence length="254" mass="27892">MSNFPPLPALEGELLLEVFSYRSSKYTPDGHESSERLAELGSSVLNMVIVYTLFSKRPLIAGHELKEKHQELLDTKIPEWLSLYGLKSKVRGLSDRSILDRLEESRFLFNSYVGGVYVQRGFPTVVQWISRLIDPDSEGISVPGDAASPPPYNSMSPVPPMPPAIAPPPTPGTPPPRIQSGLGILATFNQTCSQQGLTVNWDAVSDGPPHQPRWVVRCLVNNVHHGTGTGRNQKLAKEDAAKQALRSLGWGSFE</sequence>
<feature type="region of interest" description="Disordered" evidence="3">
    <location>
        <begin position="140"/>
        <end position="179"/>
    </location>
</feature>
<dbReference type="AlphaFoldDB" id="A0A0C3EC32"/>
<dbReference type="OrthoDB" id="2392202at2759"/>
<dbReference type="Gene3D" id="3.30.160.20">
    <property type="match status" value="1"/>
</dbReference>
<protein>
    <recommendedName>
        <fullName evidence="8">DRBM domain-containing protein</fullName>
    </recommendedName>
</protein>
<dbReference type="InterPro" id="IPR014720">
    <property type="entry name" value="dsRBD_dom"/>
</dbReference>
<dbReference type="GO" id="GO:0003723">
    <property type="term" value="F:RNA binding"/>
    <property type="evidence" value="ECO:0007669"/>
    <property type="project" value="UniProtKB-UniRule"/>
</dbReference>
<evidence type="ECO:0008006" key="8">
    <source>
        <dbReference type="Google" id="ProtNLM"/>
    </source>
</evidence>